<dbReference type="EMBL" id="JAPWTJ010001086">
    <property type="protein sequence ID" value="KAJ8973898.1"/>
    <property type="molecule type" value="Genomic_DNA"/>
</dbReference>
<organism evidence="1 2">
    <name type="scientific">Molorchus minor</name>
    <dbReference type="NCBI Taxonomy" id="1323400"/>
    <lineage>
        <taxon>Eukaryota</taxon>
        <taxon>Metazoa</taxon>
        <taxon>Ecdysozoa</taxon>
        <taxon>Arthropoda</taxon>
        <taxon>Hexapoda</taxon>
        <taxon>Insecta</taxon>
        <taxon>Pterygota</taxon>
        <taxon>Neoptera</taxon>
        <taxon>Endopterygota</taxon>
        <taxon>Coleoptera</taxon>
        <taxon>Polyphaga</taxon>
        <taxon>Cucujiformia</taxon>
        <taxon>Chrysomeloidea</taxon>
        <taxon>Cerambycidae</taxon>
        <taxon>Lamiinae</taxon>
        <taxon>Monochamini</taxon>
        <taxon>Molorchus</taxon>
    </lineage>
</organism>
<dbReference type="Gene3D" id="3.90.110.10">
    <property type="entry name" value="Lactate dehydrogenase/glycoside hydrolase, family 4, C-terminal"/>
    <property type="match status" value="1"/>
</dbReference>
<dbReference type="SUPFAM" id="SSF56327">
    <property type="entry name" value="LDH C-terminal domain-like"/>
    <property type="match status" value="1"/>
</dbReference>
<protein>
    <submittedName>
        <fullName evidence="1">Uncharacterized protein</fullName>
    </submittedName>
</protein>
<reference evidence="1" key="1">
    <citation type="journal article" date="2023" name="Insect Mol. Biol.">
        <title>Genome sequencing provides insights into the evolution of gene families encoding plant cell wall-degrading enzymes in longhorned beetles.</title>
        <authorList>
            <person name="Shin N.R."/>
            <person name="Okamura Y."/>
            <person name="Kirsch R."/>
            <person name="Pauchet Y."/>
        </authorList>
    </citation>
    <scope>NUCLEOTIDE SEQUENCE</scope>
    <source>
        <strain evidence="1">MMC_N1</strain>
    </source>
</reference>
<dbReference type="Proteomes" id="UP001162164">
    <property type="component" value="Unassembled WGS sequence"/>
</dbReference>
<name>A0ABQ9J8B5_9CUCU</name>
<gene>
    <name evidence="1" type="ORF">NQ317_018853</name>
</gene>
<comment type="caution">
    <text evidence="1">The sequence shown here is derived from an EMBL/GenBank/DDBJ whole genome shotgun (WGS) entry which is preliminary data.</text>
</comment>
<proteinExistence type="predicted"/>
<evidence type="ECO:0000313" key="1">
    <source>
        <dbReference type="EMBL" id="KAJ8973898.1"/>
    </source>
</evidence>
<accession>A0ABQ9J8B5</accession>
<sequence length="133" mass="14791">MALSGYEGKRINNLLHRPPTLAKIRALTSLLRLWYAPERSDDIICLGVCSNGSFGTPPGVVFSQPVMLDEKSKWMPFSKFPLKDDSSESAIKSCIASTKDILEAFGLLKYYCERDDDEICSNVECPMSPGRPL</sequence>
<keyword evidence="2" id="KW-1185">Reference proteome</keyword>
<dbReference type="InterPro" id="IPR015955">
    <property type="entry name" value="Lactate_DH/Glyco_Ohase_4_C"/>
</dbReference>
<evidence type="ECO:0000313" key="2">
    <source>
        <dbReference type="Proteomes" id="UP001162164"/>
    </source>
</evidence>